<dbReference type="GO" id="GO:0005955">
    <property type="term" value="C:calcineurin complex"/>
    <property type="evidence" value="ECO:0007669"/>
    <property type="project" value="EnsemblFungi"/>
</dbReference>
<dbReference type="OMA" id="DTNFDRD"/>
<dbReference type="InterPro" id="IPR018247">
    <property type="entry name" value="EF_Hand_1_Ca_BS"/>
</dbReference>
<comment type="subunit">
    <text evidence="6">Composed of a catalytic subunit (A) and a regulatory subunit (B).</text>
</comment>
<dbReference type="Pfam" id="PF13499">
    <property type="entry name" value="EF-hand_7"/>
    <property type="match status" value="2"/>
</dbReference>
<dbReference type="CDD" id="cd00051">
    <property type="entry name" value="EFh"/>
    <property type="match status" value="1"/>
</dbReference>
<accession>A0A084QAD4</accession>
<comment type="similarity">
    <text evidence="5">Belongs to the calcineurin regulatory subunit family.</text>
</comment>
<keyword evidence="3" id="KW-0106">Calcium</keyword>
<keyword evidence="1" id="KW-0479">Metal-binding</keyword>
<dbReference type="GO" id="GO:0071444">
    <property type="term" value="P:cellular response to pheromone"/>
    <property type="evidence" value="ECO:0007669"/>
    <property type="project" value="EnsemblFungi"/>
</dbReference>
<evidence type="ECO:0000256" key="2">
    <source>
        <dbReference type="ARBA" id="ARBA00022737"/>
    </source>
</evidence>
<dbReference type="GO" id="GO:0006873">
    <property type="term" value="P:intracellular monoatomic ion homeostasis"/>
    <property type="evidence" value="ECO:0007669"/>
    <property type="project" value="EnsemblFungi"/>
</dbReference>
<evidence type="ECO:0000256" key="6">
    <source>
        <dbReference type="ARBA" id="ARBA00023792"/>
    </source>
</evidence>
<dbReference type="InterPro" id="IPR011992">
    <property type="entry name" value="EF-hand-dom_pair"/>
</dbReference>
<dbReference type="PROSITE" id="PS50222">
    <property type="entry name" value="EF_HAND_2"/>
    <property type="match status" value="4"/>
</dbReference>
<dbReference type="GO" id="GO:0000747">
    <property type="term" value="P:conjugation with cellular fusion"/>
    <property type="evidence" value="ECO:0007669"/>
    <property type="project" value="EnsemblFungi"/>
</dbReference>
<dbReference type="SUPFAM" id="SSF47473">
    <property type="entry name" value="EF-hand"/>
    <property type="match status" value="1"/>
</dbReference>
<keyword evidence="12" id="KW-1185">Reference proteome</keyword>
<protein>
    <recommendedName>
        <fullName evidence="7">Calcineurin subunit B</fullName>
    </recommendedName>
    <alternativeName>
        <fullName evidence="8">Calcineurin regulatory subunit</fullName>
    </alternativeName>
    <alternativeName>
        <fullName evidence="9">Protein phosphatase 2B regulatory subunit</fullName>
    </alternativeName>
</protein>
<dbReference type="InParanoid" id="A0A084QAD4"/>
<dbReference type="AlphaFoldDB" id="A0A084QAD4"/>
<evidence type="ECO:0000256" key="4">
    <source>
        <dbReference type="ARBA" id="ARBA00023754"/>
    </source>
</evidence>
<evidence type="ECO:0000256" key="8">
    <source>
        <dbReference type="ARBA" id="ARBA00031295"/>
    </source>
</evidence>
<evidence type="ECO:0000256" key="3">
    <source>
        <dbReference type="ARBA" id="ARBA00022837"/>
    </source>
</evidence>
<evidence type="ECO:0000313" key="11">
    <source>
        <dbReference type="EMBL" id="KFA60919.1"/>
    </source>
</evidence>
<dbReference type="EMBL" id="KL660879">
    <property type="protein sequence ID" value="KFA60919.1"/>
    <property type="molecule type" value="Genomic_DNA"/>
</dbReference>
<keyword evidence="2" id="KW-0677">Repeat</keyword>
<reference evidence="11 12" key="1">
    <citation type="journal article" date="2014" name="BMC Genomics">
        <title>Comparative genome sequencing reveals chemotype-specific gene clusters in the toxigenic black mold Stachybotrys.</title>
        <authorList>
            <person name="Semeiks J."/>
            <person name="Borek D."/>
            <person name="Otwinowski Z."/>
            <person name="Grishin N.V."/>
        </authorList>
    </citation>
    <scope>NUCLEOTIDE SEQUENCE [LARGE SCALE GENOMIC DNA]</scope>
    <source>
        <strain evidence="11 12">IBT 40285</strain>
    </source>
</reference>
<dbReference type="InterPro" id="IPR002048">
    <property type="entry name" value="EF_hand_dom"/>
</dbReference>
<feature type="domain" description="EF-hand" evidence="10">
    <location>
        <begin position="156"/>
        <end position="191"/>
    </location>
</feature>
<feature type="domain" description="EF-hand" evidence="10">
    <location>
        <begin position="21"/>
        <end position="56"/>
    </location>
</feature>
<dbReference type="PROSITE" id="PS00018">
    <property type="entry name" value="EF_HAND_1"/>
    <property type="match status" value="4"/>
</dbReference>
<comment type="function">
    <text evidence="4">Regulatory subunit of calcineurin, a calcium-dependent, calmodulin stimulated protein phosphatase. Confers calcium sensitivity.</text>
</comment>
<feature type="domain" description="EF-hand" evidence="10">
    <location>
        <begin position="115"/>
        <end position="150"/>
    </location>
</feature>
<proteinExistence type="inferred from homology"/>
<feature type="domain" description="EF-hand" evidence="10">
    <location>
        <begin position="86"/>
        <end position="113"/>
    </location>
</feature>
<evidence type="ECO:0000313" key="12">
    <source>
        <dbReference type="Proteomes" id="UP000028524"/>
    </source>
</evidence>
<evidence type="ECO:0000256" key="7">
    <source>
        <dbReference type="ARBA" id="ARBA00023832"/>
    </source>
</evidence>
<organism evidence="11 12">
    <name type="scientific">Stachybotrys chlorohalonatus (strain IBT 40285)</name>
    <dbReference type="NCBI Taxonomy" id="1283841"/>
    <lineage>
        <taxon>Eukaryota</taxon>
        <taxon>Fungi</taxon>
        <taxon>Dikarya</taxon>
        <taxon>Ascomycota</taxon>
        <taxon>Pezizomycotina</taxon>
        <taxon>Sordariomycetes</taxon>
        <taxon>Hypocreomycetidae</taxon>
        <taxon>Hypocreales</taxon>
        <taxon>Stachybotryaceae</taxon>
        <taxon>Stachybotrys</taxon>
    </lineage>
</organism>
<dbReference type="Proteomes" id="UP000028524">
    <property type="component" value="Unassembled WGS sequence"/>
</dbReference>
<evidence type="ECO:0000259" key="10">
    <source>
        <dbReference type="PROSITE" id="PS50222"/>
    </source>
</evidence>
<dbReference type="HOGENOM" id="CLU_061288_10_5_1"/>
<evidence type="ECO:0000256" key="1">
    <source>
        <dbReference type="ARBA" id="ARBA00022723"/>
    </source>
</evidence>
<evidence type="ECO:0000256" key="9">
    <source>
        <dbReference type="ARBA" id="ARBA00032848"/>
    </source>
</evidence>
<dbReference type="PANTHER" id="PTHR45942">
    <property type="entry name" value="PROTEIN PHOSPATASE 3 REGULATORY SUBUNIT B ALPHA ISOFORM TYPE 1"/>
    <property type="match status" value="1"/>
</dbReference>
<dbReference type="STRING" id="1283841.A0A084QAD4"/>
<gene>
    <name evidence="11" type="ORF">S40285_05768</name>
</gene>
<dbReference type="OrthoDB" id="191686at2759"/>
<sequence length="216" mass="24439">MGNNTSQVLDTIVQGTNFDRDEVDRLRKRFMKLDKDNSGTIERDEFLTLPQISSNPLATRYELINHDYSIFYQLAACTDKGLETSMIAIFDEDGGGDVDFQEFVSGLSAFSSKGNKEQKLRFAFKVYDIDRDGYISNGELFIVLKMMVGSNLKDQQLQQIVDKTIMEADLDKDGKISFEEFTKMVENTDVSMSMTLGKCIYPAVDFQPVDCGFGEE</sequence>
<dbReference type="FunFam" id="1.10.238.10:FF:000001">
    <property type="entry name" value="Calmodulin 1"/>
    <property type="match status" value="1"/>
</dbReference>
<dbReference type="FunCoup" id="A0A084QAD4">
    <property type="interactions" value="821"/>
</dbReference>
<evidence type="ECO:0000256" key="5">
    <source>
        <dbReference type="ARBA" id="ARBA00023774"/>
    </source>
</evidence>
<name>A0A084QAD4_STAC4</name>
<dbReference type="GO" id="GO:0005509">
    <property type="term" value="F:calcium ion binding"/>
    <property type="evidence" value="ECO:0007669"/>
    <property type="project" value="EnsemblFungi"/>
</dbReference>
<dbReference type="Gene3D" id="1.10.238.10">
    <property type="entry name" value="EF-hand"/>
    <property type="match status" value="1"/>
</dbReference>
<dbReference type="GO" id="GO:0004723">
    <property type="term" value="F:calcium-dependent protein serine/threonine phosphatase activity"/>
    <property type="evidence" value="ECO:0007669"/>
    <property type="project" value="EnsemblFungi"/>
</dbReference>
<dbReference type="SMART" id="SM00054">
    <property type="entry name" value="EFh"/>
    <property type="match status" value="4"/>
</dbReference>